<proteinExistence type="predicted"/>
<dbReference type="AlphaFoldDB" id="A0A1R3U0T9"/>
<protein>
    <submittedName>
        <fullName evidence="1">Uncharacterized protein</fullName>
    </submittedName>
</protein>
<gene>
    <name evidence="1" type="ORF">DSM25559_4494</name>
</gene>
<reference evidence="2" key="1">
    <citation type="submission" date="2016-10" db="EMBL/GenBank/DDBJ databases">
        <authorList>
            <person name="Wibberg D."/>
        </authorList>
    </citation>
    <scope>NUCLEOTIDE SEQUENCE [LARGE SCALE GENOMIC DNA]</scope>
</reference>
<evidence type="ECO:0000313" key="1">
    <source>
        <dbReference type="EMBL" id="SCX34501.1"/>
    </source>
</evidence>
<dbReference type="EMBL" id="FMUE01000015">
    <property type="protein sequence ID" value="SCX34501.1"/>
    <property type="molecule type" value="Genomic_DNA"/>
</dbReference>
<evidence type="ECO:0000313" key="2">
    <source>
        <dbReference type="Proteomes" id="UP000187891"/>
    </source>
</evidence>
<name>A0A1R3U0T9_9HYPH</name>
<dbReference type="STRING" id="1907666.DSM25559_4494"/>
<accession>A0A1R3U0T9</accession>
<dbReference type="Proteomes" id="UP000187891">
    <property type="component" value="Unassembled WGS sequence"/>
</dbReference>
<sequence length="60" mass="6596">MVARSGRLANHQRAMLFDHSPLAEPDHLLDGHGSCALGQRSPLLNCAVPWPKDQSDPYFA</sequence>
<organism evidence="1 2">
    <name type="scientific">Agrobacterium rosae</name>
    <dbReference type="NCBI Taxonomy" id="1972867"/>
    <lineage>
        <taxon>Bacteria</taxon>
        <taxon>Pseudomonadati</taxon>
        <taxon>Pseudomonadota</taxon>
        <taxon>Alphaproteobacteria</taxon>
        <taxon>Hyphomicrobiales</taxon>
        <taxon>Rhizobiaceae</taxon>
        <taxon>Rhizobium/Agrobacterium group</taxon>
        <taxon>Agrobacterium</taxon>
    </lineage>
</organism>